<dbReference type="AntiFam" id="ANF00158">
    <property type="entry name" value="Shadow ORF (opposite ftsK2)"/>
</dbReference>
<dbReference type="AlphaFoldDB" id="A0A645JBQ5"/>
<accession>A0A645JBQ5</accession>
<sequence>MLERFRGFRRQAERVRDVLAALLGVLDLGVEAGDVAHAHRRHQLVALLHLGDAPRQRVGPCFMSTTTGASRCGMPS</sequence>
<dbReference type="EMBL" id="VSSQ01129824">
    <property type="protein sequence ID" value="MPN57814.1"/>
    <property type="molecule type" value="Genomic_DNA"/>
</dbReference>
<organism evidence="1">
    <name type="scientific">bioreactor metagenome</name>
    <dbReference type="NCBI Taxonomy" id="1076179"/>
    <lineage>
        <taxon>unclassified sequences</taxon>
        <taxon>metagenomes</taxon>
        <taxon>ecological metagenomes</taxon>
    </lineage>
</organism>
<name>A0A645JBQ5_9ZZZZ</name>
<protein>
    <submittedName>
        <fullName evidence="1">Uncharacterized protein</fullName>
    </submittedName>
</protein>
<gene>
    <name evidence="1" type="ORF">SDC9_205508</name>
</gene>
<reference evidence="1" key="1">
    <citation type="submission" date="2019-08" db="EMBL/GenBank/DDBJ databases">
        <authorList>
            <person name="Kucharzyk K."/>
            <person name="Murdoch R.W."/>
            <person name="Higgins S."/>
            <person name="Loffler F."/>
        </authorList>
    </citation>
    <scope>NUCLEOTIDE SEQUENCE</scope>
</reference>
<comment type="caution">
    <text evidence="1">The sequence shown here is derived from an EMBL/GenBank/DDBJ whole genome shotgun (WGS) entry which is preliminary data.</text>
</comment>
<proteinExistence type="predicted"/>
<evidence type="ECO:0000313" key="1">
    <source>
        <dbReference type="EMBL" id="MPN57814.1"/>
    </source>
</evidence>